<dbReference type="PANTHER" id="PTHR19302:SF13">
    <property type="entry name" value="GAMMA-TUBULIN COMPLEX COMPONENT 2"/>
    <property type="match status" value="1"/>
</dbReference>
<dbReference type="Proteomes" id="UP001212841">
    <property type="component" value="Unassembled WGS sequence"/>
</dbReference>
<feature type="non-terminal residue" evidence="7">
    <location>
        <position position="137"/>
    </location>
</feature>
<accession>A0AAD5SC45</accession>
<comment type="similarity">
    <text evidence="4">Belongs to the TUBGCP family.</text>
</comment>
<name>A0AAD5SC45_9FUNG</name>
<dbReference type="GO" id="GO:0051321">
    <property type="term" value="P:meiotic cell cycle"/>
    <property type="evidence" value="ECO:0007669"/>
    <property type="project" value="TreeGrafter"/>
</dbReference>
<dbReference type="GO" id="GO:0000922">
    <property type="term" value="C:spindle pole"/>
    <property type="evidence" value="ECO:0007669"/>
    <property type="project" value="InterPro"/>
</dbReference>
<dbReference type="AlphaFoldDB" id="A0AAD5SC45"/>
<organism evidence="7 8">
    <name type="scientific">Rhizophlyctis rosea</name>
    <dbReference type="NCBI Taxonomy" id="64517"/>
    <lineage>
        <taxon>Eukaryota</taxon>
        <taxon>Fungi</taxon>
        <taxon>Fungi incertae sedis</taxon>
        <taxon>Chytridiomycota</taxon>
        <taxon>Chytridiomycota incertae sedis</taxon>
        <taxon>Chytridiomycetes</taxon>
        <taxon>Rhizophlyctidales</taxon>
        <taxon>Rhizophlyctidaceae</taxon>
        <taxon>Rhizophlyctis</taxon>
    </lineage>
</organism>
<reference evidence="7" key="1">
    <citation type="submission" date="2020-05" db="EMBL/GenBank/DDBJ databases">
        <title>Phylogenomic resolution of chytrid fungi.</title>
        <authorList>
            <person name="Stajich J.E."/>
            <person name="Amses K."/>
            <person name="Simmons R."/>
            <person name="Seto K."/>
            <person name="Myers J."/>
            <person name="Bonds A."/>
            <person name="Quandt C.A."/>
            <person name="Barry K."/>
            <person name="Liu P."/>
            <person name="Grigoriev I."/>
            <person name="Longcore J.E."/>
            <person name="James T.Y."/>
        </authorList>
    </citation>
    <scope>NUCLEOTIDE SEQUENCE</scope>
    <source>
        <strain evidence="7">JEL0318</strain>
    </source>
</reference>
<protein>
    <recommendedName>
        <fullName evidence="4">Spindle pole body component</fullName>
    </recommendedName>
</protein>
<comment type="subcellular location">
    <subcellularLocation>
        <location evidence="4">Cytoplasm</location>
        <location evidence="4">Cytoskeleton</location>
        <location evidence="4">Microtubule organizing center</location>
    </subcellularLocation>
</comment>
<dbReference type="Pfam" id="PF17681">
    <property type="entry name" value="GCP_N_terminal"/>
    <property type="match status" value="1"/>
</dbReference>
<evidence type="ECO:0000313" key="8">
    <source>
        <dbReference type="Proteomes" id="UP001212841"/>
    </source>
</evidence>
<dbReference type="PANTHER" id="PTHR19302">
    <property type="entry name" value="GAMMA TUBULIN COMPLEX PROTEIN"/>
    <property type="match status" value="1"/>
</dbReference>
<dbReference type="GO" id="GO:0051225">
    <property type="term" value="P:spindle assembly"/>
    <property type="evidence" value="ECO:0007669"/>
    <property type="project" value="TreeGrafter"/>
</dbReference>
<dbReference type="InterPro" id="IPR041470">
    <property type="entry name" value="GCP_N"/>
</dbReference>
<dbReference type="GO" id="GO:0007020">
    <property type="term" value="P:microtubule nucleation"/>
    <property type="evidence" value="ECO:0007669"/>
    <property type="project" value="InterPro"/>
</dbReference>
<dbReference type="GO" id="GO:0005874">
    <property type="term" value="C:microtubule"/>
    <property type="evidence" value="ECO:0007669"/>
    <property type="project" value="UniProtKB-KW"/>
</dbReference>
<evidence type="ECO:0000256" key="2">
    <source>
        <dbReference type="ARBA" id="ARBA00022701"/>
    </source>
</evidence>
<dbReference type="GO" id="GO:0031122">
    <property type="term" value="P:cytoplasmic microtubule organization"/>
    <property type="evidence" value="ECO:0007669"/>
    <property type="project" value="TreeGrafter"/>
</dbReference>
<dbReference type="GO" id="GO:0000278">
    <property type="term" value="P:mitotic cell cycle"/>
    <property type="evidence" value="ECO:0007669"/>
    <property type="project" value="TreeGrafter"/>
</dbReference>
<keyword evidence="1 4" id="KW-0963">Cytoplasm</keyword>
<keyword evidence="2 4" id="KW-0493">Microtubule</keyword>
<proteinExistence type="inferred from homology"/>
<evidence type="ECO:0000256" key="1">
    <source>
        <dbReference type="ARBA" id="ARBA00022490"/>
    </source>
</evidence>
<evidence type="ECO:0000256" key="5">
    <source>
        <dbReference type="SAM" id="MobiDB-lite"/>
    </source>
</evidence>
<gene>
    <name evidence="7" type="ORF">HK097_007075</name>
</gene>
<keyword evidence="8" id="KW-1185">Reference proteome</keyword>
<dbReference type="InterPro" id="IPR007259">
    <property type="entry name" value="GCP"/>
</dbReference>
<dbReference type="GO" id="GO:0051011">
    <property type="term" value="F:microtubule minus-end binding"/>
    <property type="evidence" value="ECO:0007669"/>
    <property type="project" value="TreeGrafter"/>
</dbReference>
<dbReference type="EMBL" id="JADGJD010000344">
    <property type="protein sequence ID" value="KAJ3051926.1"/>
    <property type="molecule type" value="Genomic_DNA"/>
</dbReference>
<dbReference type="GO" id="GO:0043015">
    <property type="term" value="F:gamma-tubulin binding"/>
    <property type="evidence" value="ECO:0007669"/>
    <property type="project" value="InterPro"/>
</dbReference>
<evidence type="ECO:0000256" key="3">
    <source>
        <dbReference type="ARBA" id="ARBA00023212"/>
    </source>
</evidence>
<evidence type="ECO:0000313" key="7">
    <source>
        <dbReference type="EMBL" id="KAJ3051926.1"/>
    </source>
</evidence>
<evidence type="ECO:0000256" key="4">
    <source>
        <dbReference type="RuleBase" id="RU363050"/>
    </source>
</evidence>
<comment type="caution">
    <text evidence="7">The sequence shown here is derived from an EMBL/GenBank/DDBJ whole genome shotgun (WGS) entry which is preliminary data.</text>
</comment>
<dbReference type="GO" id="GO:0000930">
    <property type="term" value="C:gamma-tubulin complex"/>
    <property type="evidence" value="ECO:0007669"/>
    <property type="project" value="TreeGrafter"/>
</dbReference>
<feature type="region of interest" description="Disordered" evidence="5">
    <location>
        <begin position="11"/>
        <end position="35"/>
    </location>
</feature>
<evidence type="ECO:0000259" key="6">
    <source>
        <dbReference type="Pfam" id="PF17681"/>
    </source>
</evidence>
<keyword evidence="3 4" id="KW-0206">Cytoskeleton</keyword>
<sequence>MAAIGALLRAMRSSKSTERDAGRGLPPRIGGQKGVQTHGGGGILLATLNSDQISKNIYSHLLSASAVPYFETLRKWIHFGEVLDPYDEFMIQERKGLSKEQLKEDFNDVYWEQRYTLREDAVPGFLEGWKEKILLAG</sequence>
<feature type="domain" description="Gamma tubulin complex component protein N-terminal" evidence="6">
    <location>
        <begin position="46"/>
        <end position="137"/>
    </location>
</feature>